<evidence type="ECO:0000256" key="4">
    <source>
        <dbReference type="ARBA" id="ARBA00022679"/>
    </source>
</evidence>
<dbReference type="PANTHER" id="PTHR20961">
    <property type="entry name" value="GLYCOSYLTRANSFERASE"/>
    <property type="match status" value="1"/>
</dbReference>
<evidence type="ECO:0000256" key="7">
    <source>
        <dbReference type="SAM" id="MobiDB-lite"/>
    </source>
</evidence>
<feature type="compositionally biased region" description="Basic and acidic residues" evidence="7">
    <location>
        <begin position="173"/>
        <end position="182"/>
    </location>
</feature>
<keyword evidence="6" id="KW-0325">Glycoprotein</keyword>
<feature type="compositionally biased region" description="Basic and acidic residues" evidence="7">
    <location>
        <begin position="128"/>
        <end position="149"/>
    </location>
</feature>
<evidence type="ECO:0000256" key="3">
    <source>
        <dbReference type="ARBA" id="ARBA00022676"/>
    </source>
</evidence>
<dbReference type="InterPro" id="IPR049625">
    <property type="entry name" value="Glyco_transf_61_cat"/>
</dbReference>
<dbReference type="InterPro" id="IPR007657">
    <property type="entry name" value="Glycosyltransferase_61"/>
</dbReference>
<evidence type="ECO:0000256" key="8">
    <source>
        <dbReference type="SAM" id="Phobius"/>
    </source>
</evidence>
<feature type="domain" description="Glycosyltransferase 61 catalytic" evidence="9">
    <location>
        <begin position="297"/>
        <end position="448"/>
    </location>
</feature>
<dbReference type="GO" id="GO:0000139">
    <property type="term" value="C:Golgi membrane"/>
    <property type="evidence" value="ECO:0007669"/>
    <property type="project" value="UniProtKB-SubCell"/>
</dbReference>
<feature type="compositionally biased region" description="Polar residues" evidence="7">
    <location>
        <begin position="73"/>
        <end position="82"/>
    </location>
</feature>
<dbReference type="Proteomes" id="UP000324705">
    <property type="component" value="Chromosome 1B"/>
</dbReference>
<evidence type="ECO:0000313" key="11">
    <source>
        <dbReference type="Proteomes" id="UP000324705"/>
    </source>
</evidence>
<name>A0A9R0V9F6_TRITD</name>
<dbReference type="PANTHER" id="PTHR20961:SF97">
    <property type="entry name" value="ALPHA-1,3-ARABINOSYLTRANSFERASE XAT3"/>
    <property type="match status" value="1"/>
</dbReference>
<evidence type="ECO:0000256" key="2">
    <source>
        <dbReference type="ARBA" id="ARBA00004881"/>
    </source>
</evidence>
<dbReference type="Pfam" id="PF04577">
    <property type="entry name" value="Glyco_transf_61"/>
    <property type="match status" value="1"/>
</dbReference>
<keyword evidence="5" id="KW-0333">Golgi apparatus</keyword>
<feature type="transmembrane region" description="Helical" evidence="8">
    <location>
        <begin position="24"/>
        <end position="43"/>
    </location>
</feature>
<dbReference type="GO" id="GO:0016763">
    <property type="term" value="F:pentosyltransferase activity"/>
    <property type="evidence" value="ECO:0007669"/>
    <property type="project" value="UniProtKB-ARBA"/>
</dbReference>
<reference evidence="10 11" key="1">
    <citation type="submission" date="2017-09" db="EMBL/GenBank/DDBJ databases">
        <authorList>
            <consortium name="International Durum Wheat Genome Sequencing Consortium (IDWGSC)"/>
            <person name="Milanesi L."/>
        </authorList>
    </citation>
    <scope>NUCLEOTIDE SEQUENCE [LARGE SCALE GENOMIC DNA]</scope>
    <source>
        <strain evidence="11">cv. Svevo</strain>
    </source>
</reference>
<keyword evidence="8" id="KW-0472">Membrane</keyword>
<feature type="compositionally biased region" description="Basic and acidic residues" evidence="7">
    <location>
        <begin position="90"/>
        <end position="115"/>
    </location>
</feature>
<keyword evidence="4" id="KW-0808">Transferase</keyword>
<comment type="subcellular location">
    <subcellularLocation>
        <location evidence="1">Golgi apparatus membrane</location>
        <topology evidence="1">Single-pass type II membrane protein</topology>
    </subcellularLocation>
</comment>
<dbReference type="EMBL" id="LT934112">
    <property type="protein sequence ID" value="VAH19159.1"/>
    <property type="molecule type" value="Genomic_DNA"/>
</dbReference>
<dbReference type="AlphaFoldDB" id="A0A9R0V9F6"/>
<comment type="pathway">
    <text evidence="2">Glycan metabolism.</text>
</comment>
<evidence type="ECO:0000256" key="1">
    <source>
        <dbReference type="ARBA" id="ARBA00004323"/>
    </source>
</evidence>
<feature type="region of interest" description="Disordered" evidence="7">
    <location>
        <begin position="73"/>
        <end position="204"/>
    </location>
</feature>
<evidence type="ECO:0000256" key="6">
    <source>
        <dbReference type="ARBA" id="ARBA00023180"/>
    </source>
</evidence>
<evidence type="ECO:0000313" key="10">
    <source>
        <dbReference type="EMBL" id="VAH19159.1"/>
    </source>
</evidence>
<organism evidence="10 11">
    <name type="scientific">Triticum turgidum subsp. durum</name>
    <name type="common">Durum wheat</name>
    <name type="synonym">Triticum durum</name>
    <dbReference type="NCBI Taxonomy" id="4567"/>
    <lineage>
        <taxon>Eukaryota</taxon>
        <taxon>Viridiplantae</taxon>
        <taxon>Streptophyta</taxon>
        <taxon>Embryophyta</taxon>
        <taxon>Tracheophyta</taxon>
        <taxon>Spermatophyta</taxon>
        <taxon>Magnoliopsida</taxon>
        <taxon>Liliopsida</taxon>
        <taxon>Poales</taxon>
        <taxon>Poaceae</taxon>
        <taxon>BOP clade</taxon>
        <taxon>Pooideae</taxon>
        <taxon>Triticodae</taxon>
        <taxon>Triticeae</taxon>
        <taxon>Triticinae</taxon>
        <taxon>Triticum</taxon>
    </lineage>
</organism>
<evidence type="ECO:0000259" key="9">
    <source>
        <dbReference type="Pfam" id="PF04577"/>
    </source>
</evidence>
<protein>
    <recommendedName>
        <fullName evidence="9">Glycosyltransferase 61 catalytic domain-containing protein</fullName>
    </recommendedName>
</protein>
<gene>
    <name evidence="10" type="ORF">TRITD_1Bv1G149320</name>
</gene>
<keyword evidence="8" id="KW-0812">Transmembrane</keyword>
<keyword evidence="11" id="KW-1185">Reference proteome</keyword>
<keyword evidence="3" id="KW-0328">Glycosyltransferase</keyword>
<keyword evidence="8" id="KW-1133">Transmembrane helix</keyword>
<dbReference type="Gramene" id="TRITD1Bv1G149320.4">
    <property type="protein sequence ID" value="TRITD1Bv1G149320.4"/>
    <property type="gene ID" value="TRITD1Bv1G149320"/>
</dbReference>
<proteinExistence type="predicted"/>
<evidence type="ECO:0000256" key="5">
    <source>
        <dbReference type="ARBA" id="ARBA00023034"/>
    </source>
</evidence>
<sequence>MMKAGERPNSKLLRGGGRQESRRFRMLAIVVGFFIVSLTFVLVSKPDAILFGLNGKLPADQAPASILIQQKVNTPAQKTSTDAIIGGDPKVVDDETYVKPKEIRGGEEEDHRVLSEPDPASGMAEPAANKDGDARKSSDETLGGERKDEAEEERDEEKHAKVTLPTVSNYTIHDAEDAENAKQEGLSLSNVQQEQQQQQGSKPLCDFSNFRANVCEMRGDVRVHPKATSVLFMEPEGSQRDEVWKIKPYPRKGDEFCLSHITELTVKSSKVAAECTRYHDVPVVIFSLTGYTGNLFHDFTDVIVPLFTTASQFDGEVQFLITDMALWWTIKYHTLLQKLSKYPLIDFNRFMRSAYSLPKAAAAALGESPRVKPRLLIIKRHRTRMFLNLEEIIGMAEELGFEVVIDEANVSSDINGFAKLVNSVDVMMGVHGAGLTNCVFLPQNATLIQIVPFGGLDWISRTDFGNPSEMMGLRYKQYAITVDESSLTDHYPRDHKIFKDPISFHKRGFEFIRRTFMDKQNVRLDCKRFRPVLLEALDNLNQ</sequence>
<accession>A0A9R0V9F6</accession>